<proteinExistence type="predicted"/>
<organism evidence="3 4">
    <name type="scientific">Brevibacterium casei</name>
    <dbReference type="NCBI Taxonomy" id="33889"/>
    <lineage>
        <taxon>Bacteria</taxon>
        <taxon>Bacillati</taxon>
        <taxon>Actinomycetota</taxon>
        <taxon>Actinomycetes</taxon>
        <taxon>Micrococcales</taxon>
        <taxon>Brevibacteriaceae</taxon>
        <taxon>Brevibacterium</taxon>
    </lineage>
</organism>
<evidence type="ECO:0000256" key="1">
    <source>
        <dbReference type="SAM" id="Coils"/>
    </source>
</evidence>
<accession>A0AB34XS37</accession>
<sequence length="117" mass="13100">MIPTLPPSMMDALVQAGGGAGFIAFAIALIVQGRRKGLKERAEEAEQGRKDATTEIADLRRQLNEMEANFNTKLADLKTQFTEQVERLQAENVALLDVEYRLRRRMAENGLTHDDIT</sequence>
<feature type="transmembrane region" description="Helical" evidence="2">
    <location>
        <begin position="12"/>
        <end position="31"/>
    </location>
</feature>
<reference evidence="4" key="1">
    <citation type="submission" date="2016-01" db="EMBL/GenBank/DDBJ databases">
        <title>Draft genome of Chromobacterium sp. F49.</title>
        <authorList>
            <person name="Hong K.W."/>
        </authorList>
    </citation>
    <scope>NUCLEOTIDE SEQUENCE [LARGE SCALE GENOMIC DNA]</scope>
    <source>
        <strain evidence="4">M40</strain>
    </source>
</reference>
<name>A0AB34XS37_9MICO</name>
<evidence type="ECO:0000313" key="3">
    <source>
        <dbReference type="EMBL" id="KZE19176.1"/>
    </source>
</evidence>
<keyword evidence="2" id="KW-0472">Membrane</keyword>
<dbReference type="AlphaFoldDB" id="A0AB34XS37"/>
<feature type="coiled-coil region" evidence="1">
    <location>
        <begin position="35"/>
        <end position="91"/>
    </location>
</feature>
<comment type="caution">
    <text evidence="3">The sequence shown here is derived from an EMBL/GenBank/DDBJ whole genome shotgun (WGS) entry which is preliminary data.</text>
</comment>
<gene>
    <name evidence="3" type="ORF">AVW13_12020</name>
</gene>
<evidence type="ECO:0000256" key="2">
    <source>
        <dbReference type="SAM" id="Phobius"/>
    </source>
</evidence>
<keyword evidence="2" id="KW-1133">Transmembrane helix</keyword>
<protein>
    <submittedName>
        <fullName evidence="3">Uncharacterized protein</fullName>
    </submittedName>
</protein>
<keyword evidence="1" id="KW-0175">Coiled coil</keyword>
<dbReference type="Gene3D" id="1.20.5.170">
    <property type="match status" value="1"/>
</dbReference>
<dbReference type="RefSeq" id="WP_063250133.1">
    <property type="nucleotide sequence ID" value="NZ_LQQR01000020.1"/>
</dbReference>
<dbReference type="Proteomes" id="UP000076612">
    <property type="component" value="Unassembled WGS sequence"/>
</dbReference>
<dbReference type="EMBL" id="LQQR01000020">
    <property type="protein sequence ID" value="KZE19176.1"/>
    <property type="molecule type" value="Genomic_DNA"/>
</dbReference>
<keyword evidence="2" id="KW-0812">Transmembrane</keyword>
<evidence type="ECO:0000313" key="4">
    <source>
        <dbReference type="Proteomes" id="UP000076612"/>
    </source>
</evidence>